<proteinExistence type="predicted"/>
<dbReference type="OrthoDB" id="9809953at2"/>
<dbReference type="Proteomes" id="UP000286598">
    <property type="component" value="Unassembled WGS sequence"/>
</dbReference>
<accession>A0A3C0CD37</accession>
<protein>
    <submittedName>
        <fullName evidence="1">DUF3308 domain-containing protein</fullName>
    </submittedName>
</protein>
<dbReference type="NCBIfam" id="NF033711">
    <property type="entry name" value="T9SS_PorQ"/>
    <property type="match status" value="1"/>
</dbReference>
<name>A0A3C0CD37_9BACT</name>
<dbReference type="EMBL" id="QRNO01000006">
    <property type="protein sequence ID" value="RHK52363.1"/>
    <property type="molecule type" value="Genomic_DNA"/>
</dbReference>
<reference evidence="1 2" key="1">
    <citation type="submission" date="2018-08" db="EMBL/GenBank/DDBJ databases">
        <title>A genome reference for cultivated species of the human gut microbiota.</title>
        <authorList>
            <person name="Zou Y."/>
            <person name="Xue W."/>
            <person name="Luo G."/>
        </authorList>
    </citation>
    <scope>NUCLEOTIDE SEQUENCE [LARGE SCALE GENOMIC DNA]</scope>
    <source>
        <strain evidence="1 2">AF42-9</strain>
    </source>
</reference>
<sequence>MKKAIITTIAVLATTTASAQESQTAYNFLRLPVSAHAAAVGGDNVTLVEDDAALIFNNPALLSSVSDKTIGLNVMTYMAGAKTASATFNRTVGKRASWAVSGQYMDYGKMRQTDANNNQLGEFSARDISVAGYFSYMLNDRFAGGITAKFLTSHIGGYNSVGAGIDLGLNYFDPEHDWSLSIVAKNLGGQLKAYDDEYDPMPIDIQLGASKRLAHTPLRISATLVDLTHWNYRFFNHLVLGVDATISQNFWLGLGYNFRRADEMEINTSEGGSTHLAGFSVGAGVSLNRFKINLAYGKYHVSSSSLMLNLAFSL</sequence>
<keyword evidence="2" id="KW-1185">Reference proteome</keyword>
<gene>
    <name evidence="1" type="ORF">DW060_02230</name>
</gene>
<organism evidence="1 2">
    <name type="scientific">Leyella stercorea</name>
    <dbReference type="NCBI Taxonomy" id="363265"/>
    <lineage>
        <taxon>Bacteria</taxon>
        <taxon>Pseudomonadati</taxon>
        <taxon>Bacteroidota</taxon>
        <taxon>Bacteroidia</taxon>
        <taxon>Bacteroidales</taxon>
        <taxon>Prevotellaceae</taxon>
        <taxon>Leyella</taxon>
    </lineage>
</organism>
<evidence type="ECO:0000313" key="2">
    <source>
        <dbReference type="Proteomes" id="UP000286598"/>
    </source>
</evidence>
<dbReference type="NCBIfam" id="NF033709">
    <property type="entry name" value="PorV_fam"/>
    <property type="match status" value="1"/>
</dbReference>
<evidence type="ECO:0000313" key="1">
    <source>
        <dbReference type="EMBL" id="RHK52363.1"/>
    </source>
</evidence>
<dbReference type="RefSeq" id="WP_007897151.1">
    <property type="nucleotide sequence ID" value="NZ_CAUBBM010000027.1"/>
</dbReference>
<dbReference type="AlphaFoldDB" id="A0A3C0CD37"/>
<comment type="caution">
    <text evidence="1">The sequence shown here is derived from an EMBL/GenBank/DDBJ whole genome shotgun (WGS) entry which is preliminary data.</text>
</comment>
<dbReference type="GeneID" id="78336196"/>
<dbReference type="Gene3D" id="2.40.160.60">
    <property type="entry name" value="Outer membrane protein transport protein (OMPP1/FadL/TodX)"/>
    <property type="match status" value="1"/>
</dbReference>